<dbReference type="SUPFAM" id="SSF53756">
    <property type="entry name" value="UDP-Glycosyltransferase/glycogen phosphorylase"/>
    <property type="match status" value="1"/>
</dbReference>
<keyword evidence="3" id="KW-1185">Reference proteome</keyword>
<accession>A0A840ZN29</accession>
<comment type="caution">
    <text evidence="2">The sequence shown here is derived from an EMBL/GenBank/DDBJ whole genome shotgun (WGS) entry which is preliminary data.</text>
</comment>
<evidence type="ECO:0000313" key="3">
    <source>
        <dbReference type="Proteomes" id="UP000583454"/>
    </source>
</evidence>
<dbReference type="EMBL" id="JACHOP010000012">
    <property type="protein sequence ID" value="MBB5758307.1"/>
    <property type="molecule type" value="Genomic_DNA"/>
</dbReference>
<dbReference type="PANTHER" id="PTHR48050:SF13">
    <property type="entry name" value="STEROL 3-BETA-GLUCOSYLTRANSFERASE UGT80A2"/>
    <property type="match status" value="1"/>
</dbReference>
<keyword evidence="2" id="KW-0808">Transferase</keyword>
<name>A0A840ZN29_9HYPH</name>
<sequence>MVLLAEALRGEGHAVRLLINADHHRRAAAFEVETVTVGRFGEVLRLSEVGAAWRARAPLKLAGALRRLYDTLSASLCEVLQAMAREIEEADLVVYNPLSYFAGVLAQSRGIPSVQVTYTPNFPSRHAASFLVGGGDLGGVLNRLSYQSARVLPLLARGGVRRFEALSGGARRLPLSAHPDTLSRAVSTQLLAFSPALSPDDGAWPRGAVATGFWRAPPRGGEGLPDHLKAFLAEGEPPLFIGFGSVIADSQRITRVVLAALRIWGGRAILGNVGAGALDVPAWPCPRIATVGAVDYDLLFPHVAGVVHHGGAGTTAAVLSHARPSVVVASTGEQRYWGNRLAAAGAAEAPLWLWRLRPEELAARIAALHSDPALRAGAARLSADLRGEPGLAGAVAVIERLAGIGADNDVGTPDGRNVALGRAA</sequence>
<dbReference type="FunFam" id="3.40.50.2000:FF:000009">
    <property type="entry name" value="Sterol 3-beta-glucosyltransferase UGT80A2"/>
    <property type="match status" value="1"/>
</dbReference>
<dbReference type="GO" id="GO:0017000">
    <property type="term" value="P:antibiotic biosynthetic process"/>
    <property type="evidence" value="ECO:0007669"/>
    <property type="project" value="UniProtKB-ARBA"/>
</dbReference>
<protein>
    <submittedName>
        <fullName evidence="2">Sterol 3beta-glucosyltransferase</fullName>
        <ecNumber evidence="2">2.4.1.173</ecNumber>
    </submittedName>
</protein>
<dbReference type="InterPro" id="IPR010610">
    <property type="entry name" value="EryCIII-like_C"/>
</dbReference>
<dbReference type="Gene3D" id="3.40.50.2000">
    <property type="entry name" value="Glycogen Phosphorylase B"/>
    <property type="match status" value="2"/>
</dbReference>
<evidence type="ECO:0000313" key="2">
    <source>
        <dbReference type="EMBL" id="MBB5758307.1"/>
    </source>
</evidence>
<dbReference type="Proteomes" id="UP000583454">
    <property type="component" value="Unassembled WGS sequence"/>
</dbReference>
<dbReference type="GO" id="GO:0016906">
    <property type="term" value="F:sterol 3-beta-glucosyltransferase activity"/>
    <property type="evidence" value="ECO:0007669"/>
    <property type="project" value="UniProtKB-EC"/>
</dbReference>
<dbReference type="Pfam" id="PF06722">
    <property type="entry name" value="EryCIII-like_C"/>
    <property type="match status" value="1"/>
</dbReference>
<reference evidence="2 3" key="1">
    <citation type="submission" date="2020-08" db="EMBL/GenBank/DDBJ databases">
        <title>Genomic Encyclopedia of Type Strains, Phase IV (KMG-IV): sequencing the most valuable type-strain genomes for metagenomic binning, comparative biology and taxonomic classification.</title>
        <authorList>
            <person name="Goeker M."/>
        </authorList>
    </citation>
    <scope>NUCLEOTIDE SEQUENCE [LARGE SCALE GENOMIC DNA]</scope>
    <source>
        <strain evidence="2 3">DSM 2163</strain>
    </source>
</reference>
<dbReference type="CDD" id="cd03784">
    <property type="entry name" value="GT1_Gtf-like"/>
    <property type="match status" value="1"/>
</dbReference>
<keyword evidence="2" id="KW-0328">Glycosyltransferase</keyword>
<dbReference type="InterPro" id="IPR002213">
    <property type="entry name" value="UDP_glucos_trans"/>
</dbReference>
<dbReference type="PANTHER" id="PTHR48050">
    <property type="entry name" value="STEROL 3-BETA-GLUCOSYLTRANSFERASE"/>
    <property type="match status" value="1"/>
</dbReference>
<feature type="domain" description="Erythromycin biosynthesis protein CIII-like C-terminal" evidence="1">
    <location>
        <begin position="287"/>
        <end position="391"/>
    </location>
</feature>
<evidence type="ECO:0000259" key="1">
    <source>
        <dbReference type="Pfam" id="PF06722"/>
    </source>
</evidence>
<gene>
    <name evidence="2" type="ORF">HNR00_003025</name>
</gene>
<proteinExistence type="predicted"/>
<organism evidence="2 3">
    <name type="scientific">Methylorubrum rhodinum</name>
    <dbReference type="NCBI Taxonomy" id="29428"/>
    <lineage>
        <taxon>Bacteria</taxon>
        <taxon>Pseudomonadati</taxon>
        <taxon>Pseudomonadota</taxon>
        <taxon>Alphaproteobacteria</taxon>
        <taxon>Hyphomicrobiales</taxon>
        <taxon>Methylobacteriaceae</taxon>
        <taxon>Methylorubrum</taxon>
    </lineage>
</organism>
<dbReference type="AlphaFoldDB" id="A0A840ZN29"/>
<dbReference type="InterPro" id="IPR050426">
    <property type="entry name" value="Glycosyltransferase_28"/>
</dbReference>
<dbReference type="EC" id="2.4.1.173" evidence="2"/>